<dbReference type="HOGENOM" id="CLU_2454426_0_0_1"/>
<feature type="region of interest" description="Disordered" evidence="1">
    <location>
        <begin position="35"/>
        <end position="56"/>
    </location>
</feature>
<gene>
    <name evidence="2" type="ORF">BOTBODRAFT_34034</name>
</gene>
<accession>A0A067MMV4</accession>
<dbReference type="AlphaFoldDB" id="A0A067MMV4"/>
<evidence type="ECO:0000313" key="2">
    <source>
        <dbReference type="EMBL" id="KDQ12891.1"/>
    </source>
</evidence>
<dbReference type="Proteomes" id="UP000027195">
    <property type="component" value="Unassembled WGS sequence"/>
</dbReference>
<keyword evidence="3" id="KW-1185">Reference proteome</keyword>
<evidence type="ECO:0000313" key="3">
    <source>
        <dbReference type="Proteomes" id="UP000027195"/>
    </source>
</evidence>
<name>A0A067MMV4_BOTB1</name>
<feature type="compositionally biased region" description="Basic and acidic residues" evidence="1">
    <location>
        <begin position="45"/>
        <end position="56"/>
    </location>
</feature>
<evidence type="ECO:0000256" key="1">
    <source>
        <dbReference type="SAM" id="MobiDB-lite"/>
    </source>
</evidence>
<organism evidence="2 3">
    <name type="scientific">Botryobasidium botryosum (strain FD-172 SS1)</name>
    <dbReference type="NCBI Taxonomy" id="930990"/>
    <lineage>
        <taxon>Eukaryota</taxon>
        <taxon>Fungi</taxon>
        <taxon>Dikarya</taxon>
        <taxon>Basidiomycota</taxon>
        <taxon>Agaricomycotina</taxon>
        <taxon>Agaricomycetes</taxon>
        <taxon>Cantharellales</taxon>
        <taxon>Botryobasidiaceae</taxon>
        <taxon>Botryobasidium</taxon>
    </lineage>
</organism>
<dbReference type="EMBL" id="KL198047">
    <property type="protein sequence ID" value="KDQ12891.1"/>
    <property type="molecule type" value="Genomic_DNA"/>
</dbReference>
<proteinExistence type="predicted"/>
<sequence length="89" mass="10048">MVAPLCKERVPCAYGCKARVYDDTTRQRHLAVCPYAPNGPSSTPDQREKPVVKSRGGEKGIMLRDRIKPLFRGRLAVAKDHESHHYACR</sequence>
<dbReference type="InParanoid" id="A0A067MMV4"/>
<protein>
    <submittedName>
        <fullName evidence="2">Uncharacterized protein</fullName>
    </submittedName>
</protein>
<reference evidence="3" key="1">
    <citation type="journal article" date="2014" name="Proc. Natl. Acad. Sci. U.S.A.">
        <title>Extensive sampling of basidiomycete genomes demonstrates inadequacy of the white-rot/brown-rot paradigm for wood decay fungi.</title>
        <authorList>
            <person name="Riley R."/>
            <person name="Salamov A.A."/>
            <person name="Brown D.W."/>
            <person name="Nagy L.G."/>
            <person name="Floudas D."/>
            <person name="Held B.W."/>
            <person name="Levasseur A."/>
            <person name="Lombard V."/>
            <person name="Morin E."/>
            <person name="Otillar R."/>
            <person name="Lindquist E.A."/>
            <person name="Sun H."/>
            <person name="LaButti K.M."/>
            <person name="Schmutz J."/>
            <person name="Jabbour D."/>
            <person name="Luo H."/>
            <person name="Baker S.E."/>
            <person name="Pisabarro A.G."/>
            <person name="Walton J.D."/>
            <person name="Blanchette R.A."/>
            <person name="Henrissat B."/>
            <person name="Martin F."/>
            <person name="Cullen D."/>
            <person name="Hibbett D.S."/>
            <person name="Grigoriev I.V."/>
        </authorList>
    </citation>
    <scope>NUCLEOTIDE SEQUENCE [LARGE SCALE GENOMIC DNA]</scope>
    <source>
        <strain evidence="3">FD-172 SS1</strain>
    </source>
</reference>